<dbReference type="GO" id="GO:0005524">
    <property type="term" value="F:ATP binding"/>
    <property type="evidence" value="ECO:0007669"/>
    <property type="project" value="InterPro"/>
</dbReference>
<dbReference type="AlphaFoldDB" id="A0A480AYJ9"/>
<dbReference type="EMBL" id="BJCL01000007">
    <property type="protein sequence ID" value="GCL63878.1"/>
    <property type="molecule type" value="Genomic_DNA"/>
</dbReference>
<reference evidence="16" key="1">
    <citation type="submission" date="2019-03" db="EMBL/GenBank/DDBJ databases">
        <title>Aquabacterium pictum sp.nov., the first bacteriochlorophyll a-containing freshwater bacterium in the genus Aquabacterium of the class Betaproteobacteria.</title>
        <authorList>
            <person name="Hirose S."/>
            <person name="Tank M."/>
            <person name="Hara E."/>
            <person name="Tamaki H."/>
            <person name="Takaichi S."/>
            <person name="Haruta S."/>
            <person name="Hanada S."/>
        </authorList>
    </citation>
    <scope>NUCLEOTIDE SEQUENCE [LARGE SCALE GENOMIC DNA]</scope>
    <source>
        <strain evidence="16">W35</strain>
    </source>
</reference>
<dbReference type="InterPro" id="IPR013344">
    <property type="entry name" value="RNR_NrdJ/NrdZ"/>
</dbReference>
<protein>
    <recommendedName>
        <fullName evidence="11">Vitamin B12-dependent ribonucleotide reductase</fullName>
        <ecNumber evidence="11">1.17.4.1</ecNumber>
    </recommendedName>
</protein>
<evidence type="ECO:0000256" key="5">
    <source>
        <dbReference type="ARBA" id="ARBA00022741"/>
    </source>
</evidence>
<dbReference type="Pfam" id="PF00317">
    <property type="entry name" value="Ribonuc_red_lgN"/>
    <property type="match status" value="1"/>
</dbReference>
<keyword evidence="8" id="KW-1015">Disulfide bond</keyword>
<dbReference type="Gene3D" id="3.20.70.20">
    <property type="match status" value="1"/>
</dbReference>
<dbReference type="EC" id="1.17.4.1" evidence="11"/>
<evidence type="ECO:0000256" key="3">
    <source>
        <dbReference type="ARBA" id="ARBA00022628"/>
    </source>
</evidence>
<evidence type="ECO:0000256" key="9">
    <source>
        <dbReference type="ARBA" id="ARBA00023285"/>
    </source>
</evidence>
<feature type="compositionally biased region" description="Low complexity" evidence="12">
    <location>
        <begin position="1"/>
        <end position="26"/>
    </location>
</feature>
<evidence type="ECO:0000256" key="11">
    <source>
        <dbReference type="RuleBase" id="RU364064"/>
    </source>
</evidence>
<dbReference type="Pfam" id="PF02867">
    <property type="entry name" value="Ribonuc_red_lgC"/>
    <property type="match status" value="1"/>
</dbReference>
<evidence type="ECO:0000256" key="10">
    <source>
        <dbReference type="ARBA" id="ARBA00047754"/>
    </source>
</evidence>
<evidence type="ECO:0000256" key="12">
    <source>
        <dbReference type="SAM" id="MobiDB-lite"/>
    </source>
</evidence>
<keyword evidence="3 11" id="KW-0846">Cobalamin</keyword>
<accession>A0A480AYJ9</accession>
<keyword evidence="6 11" id="KW-0560">Oxidoreductase</keyword>
<keyword evidence="16" id="KW-1185">Reference proteome</keyword>
<dbReference type="OrthoDB" id="9762933at2"/>
<name>A0A480AYJ9_9BURK</name>
<comment type="cofactor">
    <cofactor evidence="1 11">
        <name>adenosylcob(III)alamin</name>
        <dbReference type="ChEBI" id="CHEBI:18408"/>
    </cofactor>
</comment>
<keyword evidence="7" id="KW-0215">Deoxyribonucleotide synthesis</keyword>
<dbReference type="InterPro" id="IPR013509">
    <property type="entry name" value="RNR_lsu_N"/>
</dbReference>
<comment type="similarity">
    <text evidence="2 11">Belongs to the ribonucleoside diphosphate reductase class-2 family.</text>
</comment>
<gene>
    <name evidence="15" type="ORF">AQPW35_29590</name>
</gene>
<evidence type="ECO:0000259" key="14">
    <source>
        <dbReference type="Pfam" id="PF02867"/>
    </source>
</evidence>
<dbReference type="InterPro" id="IPR050862">
    <property type="entry name" value="RdRp_reductase_class-2"/>
</dbReference>
<dbReference type="RefSeq" id="WP_137733618.1">
    <property type="nucleotide sequence ID" value="NZ_BJCL01000007.1"/>
</dbReference>
<evidence type="ECO:0000256" key="1">
    <source>
        <dbReference type="ARBA" id="ARBA00001922"/>
    </source>
</evidence>
<dbReference type="PANTHER" id="PTHR43371">
    <property type="entry name" value="VITAMIN B12-DEPENDENT RIBONUCLEOTIDE REDUCTASE"/>
    <property type="match status" value="1"/>
</dbReference>
<dbReference type="InterPro" id="IPR000788">
    <property type="entry name" value="RNR_lg_C"/>
</dbReference>
<evidence type="ECO:0000256" key="8">
    <source>
        <dbReference type="ARBA" id="ARBA00023157"/>
    </source>
</evidence>
<evidence type="ECO:0000259" key="13">
    <source>
        <dbReference type="Pfam" id="PF00317"/>
    </source>
</evidence>
<dbReference type="GO" id="GO:0004748">
    <property type="term" value="F:ribonucleoside-diphosphate reductase activity, thioredoxin disulfide as acceptor"/>
    <property type="evidence" value="ECO:0007669"/>
    <property type="project" value="UniProtKB-EC"/>
</dbReference>
<dbReference type="GO" id="GO:0071897">
    <property type="term" value="P:DNA biosynthetic process"/>
    <property type="evidence" value="ECO:0007669"/>
    <property type="project" value="UniProtKB-KW"/>
</dbReference>
<dbReference type="SUPFAM" id="SSF51998">
    <property type="entry name" value="PFL-like glycyl radical enzymes"/>
    <property type="match status" value="1"/>
</dbReference>
<evidence type="ECO:0000256" key="7">
    <source>
        <dbReference type="ARBA" id="ARBA00023116"/>
    </source>
</evidence>
<keyword evidence="5 11" id="KW-0547">Nucleotide-binding</keyword>
<comment type="caution">
    <text evidence="15">The sequence shown here is derived from an EMBL/GenBank/DDBJ whole genome shotgun (WGS) entry which is preliminary data.</text>
</comment>
<organism evidence="15 16">
    <name type="scientific">Pseudaquabacterium pictum</name>
    <dbReference type="NCBI Taxonomy" id="2315236"/>
    <lineage>
        <taxon>Bacteria</taxon>
        <taxon>Pseudomonadati</taxon>
        <taxon>Pseudomonadota</taxon>
        <taxon>Betaproteobacteria</taxon>
        <taxon>Burkholderiales</taxon>
        <taxon>Sphaerotilaceae</taxon>
        <taxon>Pseudaquabacterium</taxon>
    </lineage>
</organism>
<evidence type="ECO:0000313" key="16">
    <source>
        <dbReference type="Proteomes" id="UP000301751"/>
    </source>
</evidence>
<keyword evidence="9 11" id="KW-0170">Cobalt</keyword>
<dbReference type="PANTHER" id="PTHR43371:SF1">
    <property type="entry name" value="RIBONUCLEOSIDE-DIPHOSPHATE REDUCTASE"/>
    <property type="match status" value="1"/>
</dbReference>
<dbReference type="CDD" id="cd02888">
    <property type="entry name" value="RNR_II_dimer"/>
    <property type="match status" value="1"/>
</dbReference>
<comment type="function">
    <text evidence="11">Catalyzes the reduction of ribonucleotides to deoxyribonucleotides. May function to provide a pool of deoxyribonucleotide precursors for DNA repair during oxygen limitation and/or for immediate growth after restoration of oxygen.</text>
</comment>
<comment type="catalytic activity">
    <reaction evidence="10 11">
        <text>a 2'-deoxyribonucleoside 5'-diphosphate + [thioredoxin]-disulfide + H2O = a ribonucleoside 5'-diphosphate + [thioredoxin]-dithiol</text>
        <dbReference type="Rhea" id="RHEA:23252"/>
        <dbReference type="Rhea" id="RHEA-COMP:10698"/>
        <dbReference type="Rhea" id="RHEA-COMP:10700"/>
        <dbReference type="ChEBI" id="CHEBI:15377"/>
        <dbReference type="ChEBI" id="CHEBI:29950"/>
        <dbReference type="ChEBI" id="CHEBI:50058"/>
        <dbReference type="ChEBI" id="CHEBI:57930"/>
        <dbReference type="ChEBI" id="CHEBI:73316"/>
        <dbReference type="EC" id="1.17.4.1"/>
    </reaction>
</comment>
<evidence type="ECO:0000256" key="6">
    <source>
        <dbReference type="ARBA" id="ARBA00023002"/>
    </source>
</evidence>
<dbReference type="NCBIfam" id="TIGR02504">
    <property type="entry name" value="NrdJ_Z"/>
    <property type="match status" value="1"/>
</dbReference>
<dbReference type="GO" id="GO:0009263">
    <property type="term" value="P:deoxyribonucleotide biosynthetic process"/>
    <property type="evidence" value="ECO:0007669"/>
    <property type="project" value="UniProtKB-KW"/>
</dbReference>
<feature type="domain" description="Ribonucleotide reductase large subunit C-terminal" evidence="14">
    <location>
        <begin position="105"/>
        <end position="597"/>
    </location>
</feature>
<evidence type="ECO:0000256" key="2">
    <source>
        <dbReference type="ARBA" id="ARBA00007405"/>
    </source>
</evidence>
<evidence type="ECO:0000313" key="15">
    <source>
        <dbReference type="EMBL" id="GCL63878.1"/>
    </source>
</evidence>
<sequence length="997" mass="106839">MPDNTSTRAPARARSAATPSAAPSRANLPPQAISAEVLAEKYAKGHEATLDDVRQRVARALAEAEAPEQRAAWEAKFLDAQRRGFVPAGRINSAAGTPLAATLINCFVQPVGDSISQPEEGFAGIYTALTEAAETMRRGGGVGYDFSRIRPQGAWVAPTQSSASGPVSYMRVFDRSCETVESAGSRRGAQMAVLRCDHPDVEAFIRAKDSGDLRNFNISVGITDHFMQAVAADGDFALVHKAEPGPTLKAAGAKQRADGLWVYRTLRARTLWDQIMRSTYDHAEPGVLFLDRINNDNNLGYCETIAATNPCAEQPLPPYGCCCLGSVDLTHFVQRPFEADADFDDAGFAQVCAVATRMLDNVLDVTVWPLPQQQAEARAKRRVGLGFTGLGDALVMLGLRYDTAPARAMAARISAVMRDAAYAASADLAVERGAFPLFNADLYLSRGAFASRLPQPLKDKIRTQGLRNSHLLSIAPTGTISLAFADNASNGIEPAFSWSYTRKKREPDNSFKHYAVEDHAWRLYRHLKGADAPLTEAFVTALEMSAEAHAAMVAAVAPYIDTSISKTVNVPADYPYEDFQGLYLQAWQSGLKGLATYRPNSVLGSVLSVDAPPVAPAAPQPAAPQPMAADGANQRLRLDRLPAPVLDSLRWPGRPELPGGNPAWSYLIQHPHGDFSLFVGELPAEAGPGLGLFAQNLPFEVWVNGAEQPRGIGALAKTLSMDMRAHDAAWLRLKLDALATVAEERAFEMPFPPSGEKRLFPGVVAATAAVIRWRCEQLGALQEGGPTPVVDAMFSKDEPRTGTAGTLAWAVDVDNHATGESFTVTLKEVALPGPDGSTINRPCAIGFSGNYPRALDGLARLLSLDMRVMDPAWIGMKLRKLLNVGEPLGHFMAPVPGERRQQTWPSTVAYIARLVIHRYAMLGVLDEHGMPVQAMGILAAPAARPTAADAPAGSALPAPVNLATMAGKACPECGNHTLIHKDGCEFCTACGYVGQCG</sequence>
<evidence type="ECO:0000256" key="4">
    <source>
        <dbReference type="ARBA" id="ARBA00022634"/>
    </source>
</evidence>
<feature type="region of interest" description="Disordered" evidence="12">
    <location>
        <begin position="1"/>
        <end position="29"/>
    </location>
</feature>
<keyword evidence="4 11" id="KW-0237">DNA synthesis</keyword>
<feature type="domain" description="Ribonucleotide reductase large subunit N-terminal" evidence="13">
    <location>
        <begin position="32"/>
        <end position="99"/>
    </location>
</feature>
<dbReference type="PRINTS" id="PR01183">
    <property type="entry name" value="RIBORDTASEM1"/>
</dbReference>
<dbReference type="GO" id="GO:0031419">
    <property type="term" value="F:cobalamin binding"/>
    <property type="evidence" value="ECO:0007669"/>
    <property type="project" value="UniProtKB-KW"/>
</dbReference>
<dbReference type="Proteomes" id="UP000301751">
    <property type="component" value="Unassembled WGS sequence"/>
</dbReference>
<proteinExistence type="inferred from homology"/>